<reference evidence="2 3" key="3">
    <citation type="submission" date="2020-02" db="EMBL/GenBank/DDBJ databases">
        <title>Newly sequenced genome of strain CSTR1 showed variability in Candidatus Kuenenia stuttgartiensis genomes.</title>
        <authorList>
            <person name="Ding C."/>
            <person name="Adrian L."/>
        </authorList>
    </citation>
    <scope>NUCLEOTIDE SEQUENCE [LARGE SCALE GENOMIC DNA]</scope>
    <source>
        <strain evidence="2 3">CSTR1</strain>
    </source>
</reference>
<dbReference type="EMBL" id="CP049055">
    <property type="protein sequence ID" value="QII13804.1"/>
    <property type="molecule type" value="Genomic_DNA"/>
</dbReference>
<reference evidence="1" key="2">
    <citation type="submission" date="2006-01" db="EMBL/GenBank/DDBJ databases">
        <authorList>
            <person name="Genoscope"/>
        </authorList>
    </citation>
    <scope>NUCLEOTIDE SEQUENCE</scope>
</reference>
<gene>
    <name evidence="2" type="ORF">KsCSTR_44250</name>
    <name evidence="1" type="ORF">kustc0947</name>
</gene>
<name>Q1PWU2_KUEST</name>
<proteinExistence type="predicted"/>
<dbReference type="Proteomes" id="UP000501926">
    <property type="component" value="Chromosome"/>
</dbReference>
<protein>
    <submittedName>
        <fullName evidence="1">Uncharacterized protein</fullName>
    </submittedName>
</protein>
<sequence>MLLTVKFLLGLYLFQSLTIYSFNSKPDILSRLIPVHSNPNRSRGILSLLYYFE</sequence>
<accession>Q1PWU2</accession>
<evidence type="ECO:0000313" key="3">
    <source>
        <dbReference type="Proteomes" id="UP000501926"/>
    </source>
</evidence>
<dbReference type="AlphaFoldDB" id="Q1PWU2"/>
<reference evidence="1" key="1">
    <citation type="journal article" date="2006" name="Nature">
        <title>Deciphering the evolution and metabolism of an anammox bacterium from a community genome.</title>
        <authorList>
            <person name="Strous M."/>
            <person name="Pelletier E."/>
            <person name="Mangenot S."/>
            <person name="Rattei T."/>
            <person name="Lehner A."/>
            <person name="Taylor M.W."/>
            <person name="Horn M."/>
            <person name="Daims H."/>
            <person name="Bartol-Mavel D."/>
            <person name="Wincker P."/>
            <person name="Barbe V."/>
            <person name="Fonknechten N."/>
            <person name="Vallenet D."/>
            <person name="Segurens B."/>
            <person name="Schenowitz-Truong C."/>
            <person name="Medigue C."/>
            <person name="Collingro A."/>
            <person name="Snel B."/>
            <person name="Dutilh B.E."/>
            <person name="OpDenCamp H.J.M."/>
            <person name="vanDerDrift C."/>
            <person name="Cirpus I."/>
            <person name="vanDePas-Schoonen K.T."/>
            <person name="Harhangi H.R."/>
            <person name="vanNiftrik L."/>
            <person name="Schmid M."/>
            <person name="Keltjens J."/>
            <person name="vanDeVossenberg J."/>
            <person name="Kartal B."/>
            <person name="Meier H."/>
            <person name="Frishman D."/>
            <person name="Huynen M.A."/>
            <person name="Mewes H."/>
            <person name="Weissenbach J."/>
            <person name="Jetten M.S.M."/>
            <person name="Wagner M."/>
            <person name="LePaslier D."/>
        </authorList>
    </citation>
    <scope>NUCLEOTIDE SEQUENCE</scope>
</reference>
<organism evidence="1">
    <name type="scientific">Kuenenia stuttgartiensis</name>
    <dbReference type="NCBI Taxonomy" id="174633"/>
    <lineage>
        <taxon>Bacteria</taxon>
        <taxon>Pseudomonadati</taxon>
        <taxon>Planctomycetota</taxon>
        <taxon>Candidatus Brocadiia</taxon>
        <taxon>Candidatus Brocadiales</taxon>
        <taxon>Candidatus Brocadiaceae</taxon>
        <taxon>Candidatus Kuenenia</taxon>
    </lineage>
</organism>
<evidence type="ECO:0000313" key="1">
    <source>
        <dbReference type="EMBL" id="CAJ71692.1"/>
    </source>
</evidence>
<evidence type="ECO:0000313" key="2">
    <source>
        <dbReference type="EMBL" id="QII13804.1"/>
    </source>
</evidence>
<dbReference type="EMBL" id="CT573073">
    <property type="protein sequence ID" value="CAJ71692.1"/>
    <property type="molecule type" value="Genomic_DNA"/>
</dbReference>